<dbReference type="AlphaFoldDB" id="A0A0A9FI56"/>
<dbReference type="EMBL" id="GBRH01188085">
    <property type="protein sequence ID" value="JAE09811.1"/>
    <property type="molecule type" value="Transcribed_RNA"/>
</dbReference>
<name>A0A0A9FI56_ARUDO</name>
<feature type="region of interest" description="Disordered" evidence="1">
    <location>
        <begin position="1"/>
        <end position="123"/>
    </location>
</feature>
<reference evidence="2" key="2">
    <citation type="journal article" date="2015" name="Data Brief">
        <title>Shoot transcriptome of the giant reed, Arundo donax.</title>
        <authorList>
            <person name="Barrero R.A."/>
            <person name="Guerrero F.D."/>
            <person name="Moolhuijzen P."/>
            <person name="Goolsby J.A."/>
            <person name="Tidwell J."/>
            <person name="Bellgard S.E."/>
            <person name="Bellgard M.I."/>
        </authorList>
    </citation>
    <scope>NUCLEOTIDE SEQUENCE</scope>
    <source>
        <tissue evidence="2">Shoot tissue taken approximately 20 cm above the soil surface</tissue>
    </source>
</reference>
<organism evidence="2">
    <name type="scientific">Arundo donax</name>
    <name type="common">Giant reed</name>
    <name type="synonym">Donax arundinaceus</name>
    <dbReference type="NCBI Taxonomy" id="35708"/>
    <lineage>
        <taxon>Eukaryota</taxon>
        <taxon>Viridiplantae</taxon>
        <taxon>Streptophyta</taxon>
        <taxon>Embryophyta</taxon>
        <taxon>Tracheophyta</taxon>
        <taxon>Spermatophyta</taxon>
        <taxon>Magnoliopsida</taxon>
        <taxon>Liliopsida</taxon>
        <taxon>Poales</taxon>
        <taxon>Poaceae</taxon>
        <taxon>PACMAD clade</taxon>
        <taxon>Arundinoideae</taxon>
        <taxon>Arundineae</taxon>
        <taxon>Arundo</taxon>
    </lineage>
</organism>
<evidence type="ECO:0000313" key="2">
    <source>
        <dbReference type="EMBL" id="JAE09811.1"/>
    </source>
</evidence>
<accession>A0A0A9FI56</accession>
<sequence length="153" mass="15872">MNTGGYSKGTRGRRRHPNPGRAHRGRDLGAPPAGKEDSGGSGSPEGKELRRRRVSGGEGTRRSRGSRVSGGGGTPTPTSSSGSRSGVLPARKEDGCGGSPVAGNTSGGGSPAGKAQGGGPSCGRRLFRRVAEKELPLLLLFERERGERWVRER</sequence>
<reference evidence="2" key="1">
    <citation type="submission" date="2014-09" db="EMBL/GenBank/DDBJ databases">
        <authorList>
            <person name="Magalhaes I.L.F."/>
            <person name="Oliveira U."/>
            <person name="Santos F.R."/>
            <person name="Vidigal T.H.D.A."/>
            <person name="Brescovit A.D."/>
            <person name="Santos A.J."/>
        </authorList>
    </citation>
    <scope>NUCLEOTIDE SEQUENCE</scope>
    <source>
        <tissue evidence="2">Shoot tissue taken approximately 20 cm above the soil surface</tissue>
    </source>
</reference>
<feature type="compositionally biased region" description="Low complexity" evidence="1">
    <location>
        <begin position="75"/>
        <end position="86"/>
    </location>
</feature>
<evidence type="ECO:0000256" key="1">
    <source>
        <dbReference type="SAM" id="MobiDB-lite"/>
    </source>
</evidence>
<protein>
    <submittedName>
        <fullName evidence="2">Uncharacterized protein</fullName>
    </submittedName>
</protein>
<feature type="compositionally biased region" description="Basic residues" evidence="1">
    <location>
        <begin position="10"/>
        <end position="24"/>
    </location>
</feature>
<feature type="compositionally biased region" description="Gly residues" evidence="1">
    <location>
        <begin position="96"/>
        <end position="121"/>
    </location>
</feature>
<proteinExistence type="predicted"/>